<dbReference type="InterPro" id="IPR043161">
    <property type="entry name" value="DOCK_C_lobe_A"/>
</dbReference>
<reference evidence="5" key="1">
    <citation type="submission" date="2022-11" db="UniProtKB">
        <authorList>
            <consortium name="WormBaseParasite"/>
        </authorList>
    </citation>
    <scope>IDENTIFICATION</scope>
</reference>
<dbReference type="PROSITE" id="PS51651">
    <property type="entry name" value="DOCKER"/>
    <property type="match status" value="1"/>
</dbReference>
<dbReference type="AlphaFoldDB" id="A0A914XB44"/>
<evidence type="ECO:0000313" key="5">
    <source>
        <dbReference type="WBParaSite" id="PSAMB.scaffold71size86828.g1616.t1"/>
    </source>
</evidence>
<dbReference type="Pfam" id="PF20421">
    <property type="entry name" value="DHR-2_Lobe_C"/>
    <property type="match status" value="1"/>
</dbReference>
<feature type="region of interest" description="Disordered" evidence="2">
    <location>
        <begin position="352"/>
        <end position="371"/>
    </location>
</feature>
<evidence type="ECO:0000313" key="4">
    <source>
        <dbReference type="Proteomes" id="UP000887566"/>
    </source>
</evidence>
<dbReference type="GO" id="GO:0031267">
    <property type="term" value="F:small GTPase binding"/>
    <property type="evidence" value="ECO:0007669"/>
    <property type="project" value="TreeGrafter"/>
</dbReference>
<dbReference type="InterPro" id="IPR043162">
    <property type="entry name" value="DOCK_C_lobe_C"/>
</dbReference>
<evidence type="ECO:0000256" key="2">
    <source>
        <dbReference type="SAM" id="MobiDB-lite"/>
    </source>
</evidence>
<feature type="domain" description="DOCKER" evidence="3">
    <location>
        <begin position="1"/>
        <end position="346"/>
    </location>
</feature>
<dbReference type="GO" id="GO:0005085">
    <property type="term" value="F:guanyl-nucleotide exchange factor activity"/>
    <property type="evidence" value="ECO:0007669"/>
    <property type="project" value="InterPro"/>
</dbReference>
<dbReference type="WBParaSite" id="PSAMB.scaffold71size86828.g1616.t1">
    <property type="protein sequence ID" value="PSAMB.scaffold71size86828.g1616.t1"/>
    <property type="gene ID" value="PSAMB.scaffold71size86828.g1616"/>
</dbReference>
<dbReference type="GO" id="GO:0005737">
    <property type="term" value="C:cytoplasm"/>
    <property type="evidence" value="ECO:0007669"/>
    <property type="project" value="TreeGrafter"/>
</dbReference>
<comment type="similarity">
    <text evidence="1">Belongs to the DOCK family.</text>
</comment>
<evidence type="ECO:0000259" key="3">
    <source>
        <dbReference type="PROSITE" id="PS51651"/>
    </source>
</evidence>
<dbReference type="PANTHER" id="PTHR45653">
    <property type="entry name" value="DEDICATOR OF CYTOKINESIS"/>
    <property type="match status" value="1"/>
</dbReference>
<dbReference type="Gene3D" id="1.25.40.410">
    <property type="match status" value="1"/>
</dbReference>
<dbReference type="Gene3D" id="1.20.58.740">
    <property type="match status" value="1"/>
</dbReference>
<organism evidence="4 5">
    <name type="scientific">Plectus sambesii</name>
    <dbReference type="NCBI Taxonomy" id="2011161"/>
    <lineage>
        <taxon>Eukaryota</taxon>
        <taxon>Metazoa</taxon>
        <taxon>Ecdysozoa</taxon>
        <taxon>Nematoda</taxon>
        <taxon>Chromadorea</taxon>
        <taxon>Plectida</taxon>
        <taxon>Plectina</taxon>
        <taxon>Plectoidea</taxon>
        <taxon>Plectidae</taxon>
        <taxon>Plectus</taxon>
    </lineage>
</organism>
<keyword evidence="4" id="KW-1185">Reference proteome</keyword>
<sequence length="404" mass="46033">MWERSIGLCDELTIFYRSGIFNYRKLSASLRQSADLFETILTSGQRETHAYFRVAFCGPAFSATIRDKVFVFRGSSFDTLASFSERISSEWPDVTVVIRHKEPVTDVTGTDNSDKSVVRVSRLRPVPDDQRPEASGADVPELIKAYYLNSDVSTFELVRPFRRGSHDSVYSERCSDFQNLWTERTTLKTRAALPTIVPWSEVVSEKTELVSPVQTACECVRDKNAELRRAMDACMRQMVDQDQNSLFSQHLLMILKGTIEAAVNGGIIVYQNAFFTPDYYGKYTTETTHLNELRRLIWDQLFLLDRGLQLSGKLVHNDCRPLQDHLIKVFGRLWKDVRRELDSPQVRRVLLGDQSKASLPPTPPDRHSSYNNETLADKSLLMVPTANNSETLAHKLSSVFATFE</sequence>
<dbReference type="InterPro" id="IPR026791">
    <property type="entry name" value="DOCK"/>
</dbReference>
<dbReference type="GO" id="GO:0005886">
    <property type="term" value="C:plasma membrane"/>
    <property type="evidence" value="ECO:0007669"/>
    <property type="project" value="TreeGrafter"/>
</dbReference>
<protein>
    <submittedName>
        <fullName evidence="5">DOCKER domain-containing protein</fullName>
    </submittedName>
</protein>
<dbReference type="Proteomes" id="UP000887566">
    <property type="component" value="Unplaced"/>
</dbReference>
<proteinExistence type="inferred from homology"/>
<dbReference type="PANTHER" id="PTHR45653:SF10">
    <property type="entry name" value="MYOBLAST CITY, ISOFORM B"/>
    <property type="match status" value="1"/>
</dbReference>
<dbReference type="InterPro" id="IPR046773">
    <property type="entry name" value="DOCKER_Lobe_C"/>
</dbReference>
<accession>A0A914XB44</accession>
<name>A0A914XB44_9BILA</name>
<dbReference type="CDD" id="cd11684">
    <property type="entry name" value="DHR2_DOCK"/>
    <property type="match status" value="1"/>
</dbReference>
<evidence type="ECO:0000256" key="1">
    <source>
        <dbReference type="PROSITE-ProRule" id="PRU00984"/>
    </source>
</evidence>
<dbReference type="InterPro" id="IPR027357">
    <property type="entry name" value="DOCKER_dom"/>
</dbReference>
<dbReference type="GO" id="GO:0007264">
    <property type="term" value="P:small GTPase-mediated signal transduction"/>
    <property type="evidence" value="ECO:0007669"/>
    <property type="project" value="InterPro"/>
</dbReference>